<dbReference type="InterPro" id="IPR036691">
    <property type="entry name" value="Endo/exonu/phosph_ase_sf"/>
</dbReference>
<gene>
    <name evidence="1" type="ORF">LSH36_510g00029</name>
</gene>
<sequence length="73" mass="8388">MGSYINPKIECYSGKYVLTNVYAPTSDKENLQIRLIDTLKDKLAIFEGENIIIGRDFNILLDQKLIKREVVVI</sequence>
<evidence type="ECO:0000313" key="2">
    <source>
        <dbReference type="Proteomes" id="UP001208570"/>
    </source>
</evidence>
<comment type="caution">
    <text evidence="1">The sequence shown here is derived from an EMBL/GenBank/DDBJ whole genome shotgun (WGS) entry which is preliminary data.</text>
</comment>
<proteinExistence type="predicted"/>
<keyword evidence="2" id="KW-1185">Reference proteome</keyword>
<organism evidence="1 2">
    <name type="scientific">Paralvinella palmiformis</name>
    <dbReference type="NCBI Taxonomy" id="53620"/>
    <lineage>
        <taxon>Eukaryota</taxon>
        <taxon>Metazoa</taxon>
        <taxon>Spiralia</taxon>
        <taxon>Lophotrochozoa</taxon>
        <taxon>Annelida</taxon>
        <taxon>Polychaeta</taxon>
        <taxon>Sedentaria</taxon>
        <taxon>Canalipalpata</taxon>
        <taxon>Terebellida</taxon>
        <taxon>Terebelliformia</taxon>
        <taxon>Alvinellidae</taxon>
        <taxon>Paralvinella</taxon>
    </lineage>
</organism>
<dbReference type="AlphaFoldDB" id="A0AAD9J820"/>
<accession>A0AAD9J820</accession>
<protein>
    <submittedName>
        <fullName evidence="1">Uncharacterized protein</fullName>
    </submittedName>
</protein>
<dbReference type="Gene3D" id="3.60.10.10">
    <property type="entry name" value="Endonuclease/exonuclease/phosphatase"/>
    <property type="match status" value="1"/>
</dbReference>
<name>A0AAD9J820_9ANNE</name>
<dbReference type="Proteomes" id="UP001208570">
    <property type="component" value="Unassembled WGS sequence"/>
</dbReference>
<evidence type="ECO:0000313" key="1">
    <source>
        <dbReference type="EMBL" id="KAK2148189.1"/>
    </source>
</evidence>
<reference evidence="1" key="1">
    <citation type="journal article" date="2023" name="Mol. Biol. Evol.">
        <title>Third-Generation Sequencing Reveals the Adaptive Role of the Epigenome in Three Deep-Sea Polychaetes.</title>
        <authorList>
            <person name="Perez M."/>
            <person name="Aroh O."/>
            <person name="Sun Y."/>
            <person name="Lan Y."/>
            <person name="Juniper S.K."/>
            <person name="Young C.R."/>
            <person name="Angers B."/>
            <person name="Qian P.Y."/>
        </authorList>
    </citation>
    <scope>NUCLEOTIDE SEQUENCE</scope>
    <source>
        <strain evidence="1">P08H-3</strain>
    </source>
</reference>
<dbReference type="EMBL" id="JAODUP010000510">
    <property type="protein sequence ID" value="KAK2148189.1"/>
    <property type="molecule type" value="Genomic_DNA"/>
</dbReference>